<dbReference type="Proteomes" id="UP000077755">
    <property type="component" value="Chromosome 8"/>
</dbReference>
<gene>
    <name evidence="1" type="ORF">DCAR_0830866</name>
</gene>
<name>A0A175YMS8_DAUCS</name>
<dbReference type="EMBL" id="CP093350">
    <property type="protein sequence ID" value="WOH11383.1"/>
    <property type="molecule type" value="Genomic_DNA"/>
</dbReference>
<organism evidence="1 2">
    <name type="scientific">Daucus carota subsp. sativus</name>
    <name type="common">Carrot</name>
    <dbReference type="NCBI Taxonomy" id="79200"/>
    <lineage>
        <taxon>Eukaryota</taxon>
        <taxon>Viridiplantae</taxon>
        <taxon>Streptophyta</taxon>
        <taxon>Embryophyta</taxon>
        <taxon>Tracheophyta</taxon>
        <taxon>Spermatophyta</taxon>
        <taxon>Magnoliopsida</taxon>
        <taxon>eudicotyledons</taxon>
        <taxon>Gunneridae</taxon>
        <taxon>Pentapetalae</taxon>
        <taxon>asterids</taxon>
        <taxon>campanulids</taxon>
        <taxon>Apiales</taxon>
        <taxon>Apiaceae</taxon>
        <taxon>Apioideae</taxon>
        <taxon>Scandiceae</taxon>
        <taxon>Daucinae</taxon>
        <taxon>Daucus</taxon>
        <taxon>Daucus sect. Daucus</taxon>
    </lineage>
</organism>
<evidence type="ECO:0000313" key="1">
    <source>
        <dbReference type="EMBL" id="WOH11383.1"/>
    </source>
</evidence>
<protein>
    <submittedName>
        <fullName evidence="1">Uncharacterized protein</fullName>
    </submittedName>
</protein>
<dbReference type="Gramene" id="KZM84142">
    <property type="protein sequence ID" value="KZM84142"/>
    <property type="gene ID" value="DCAR_028311"/>
</dbReference>
<dbReference type="AlphaFoldDB" id="A0A175YMS8"/>
<accession>A0A175YMS8</accession>
<keyword evidence="2" id="KW-1185">Reference proteome</keyword>
<evidence type="ECO:0000313" key="2">
    <source>
        <dbReference type="Proteomes" id="UP000077755"/>
    </source>
</evidence>
<sequence>MEQLKGIKRKHFELVKSDLAVELTKLTNDSDKLNKDLRGAKADFELMCKSMTDRQADFLTHGLFLEEQYGKVIGVLDGKIHPGERSSAGEDEARRTGSVVDIRKFARDSRESLINHRISREIALQEMETTF</sequence>
<reference evidence="1" key="1">
    <citation type="journal article" date="2016" name="Nat. Genet.">
        <title>A high-quality carrot genome assembly provides new insights into carotenoid accumulation and asterid genome evolution.</title>
        <authorList>
            <person name="Iorizzo M."/>
            <person name="Ellison S."/>
            <person name="Senalik D."/>
            <person name="Zeng P."/>
            <person name="Satapoomin P."/>
            <person name="Huang J."/>
            <person name="Bowman M."/>
            <person name="Iovene M."/>
            <person name="Sanseverino W."/>
            <person name="Cavagnaro P."/>
            <person name="Yildiz M."/>
            <person name="Macko-Podgorni A."/>
            <person name="Moranska E."/>
            <person name="Grzebelus E."/>
            <person name="Grzebelus D."/>
            <person name="Ashrafi H."/>
            <person name="Zheng Z."/>
            <person name="Cheng S."/>
            <person name="Spooner D."/>
            <person name="Van Deynze A."/>
            <person name="Simon P."/>
        </authorList>
    </citation>
    <scope>NUCLEOTIDE SEQUENCE</scope>
    <source>
        <tissue evidence="1">Leaf</tissue>
    </source>
</reference>
<proteinExistence type="predicted"/>
<reference evidence="1" key="2">
    <citation type="submission" date="2022-03" db="EMBL/GenBank/DDBJ databases">
        <title>Draft title - Genomic analysis of global carrot germplasm unveils the trajectory of domestication and the origin of high carotenoid orange carrot.</title>
        <authorList>
            <person name="Iorizzo M."/>
            <person name="Ellison S."/>
            <person name="Senalik D."/>
            <person name="Macko-Podgorni A."/>
            <person name="Grzebelus D."/>
            <person name="Bostan H."/>
            <person name="Rolling W."/>
            <person name="Curaba J."/>
            <person name="Simon P."/>
        </authorList>
    </citation>
    <scope>NUCLEOTIDE SEQUENCE</scope>
    <source>
        <tissue evidence="1">Leaf</tissue>
    </source>
</reference>